<dbReference type="Proteomes" id="UP000042394">
    <property type="component" value="Unassembled WGS sequence"/>
</dbReference>
<proteinExistence type="predicted"/>
<evidence type="ECO:0000313" key="2">
    <source>
        <dbReference type="Proteomes" id="UP000042394"/>
    </source>
</evidence>
<organism evidence="1 2">
    <name type="scientific">Salmonella enterica subsp. enterica serovar Bovismorbificans</name>
    <dbReference type="NCBI Taxonomy" id="58097"/>
    <lineage>
        <taxon>Bacteria</taxon>
        <taxon>Pseudomonadati</taxon>
        <taxon>Pseudomonadota</taxon>
        <taxon>Gammaproteobacteria</taxon>
        <taxon>Enterobacterales</taxon>
        <taxon>Enterobacteriaceae</taxon>
        <taxon>Salmonella</taxon>
    </lineage>
</organism>
<evidence type="ECO:0000313" key="1">
    <source>
        <dbReference type="EMBL" id="CNU17044.1"/>
    </source>
</evidence>
<protein>
    <submittedName>
        <fullName evidence="1">Uncharacterized protein</fullName>
    </submittedName>
</protein>
<gene>
    <name evidence="1" type="ORF">ERS008207_02020</name>
</gene>
<sequence length="112" mass="13404">MRIRIAGQRFADSQFQRRKPFKPQFLRELDYAGLADARFGRQLLRAQMSRRIRLREQIIRQFPVALREIRITLANTNQTVHEQLLRNVMATTKRNFTRLGEYSIPSWTLIMN</sequence>
<dbReference type="EMBL" id="CQPD01000017">
    <property type="protein sequence ID" value="CNU17044.1"/>
    <property type="molecule type" value="Genomic_DNA"/>
</dbReference>
<reference evidence="1 2" key="1">
    <citation type="submission" date="2015-03" db="EMBL/GenBank/DDBJ databases">
        <authorList>
            <consortium name="Pathogen Informatics"/>
        </authorList>
    </citation>
    <scope>NUCLEOTIDE SEQUENCE [LARGE SCALE GENOMIC DNA]</scope>
    <source>
        <strain evidence="1 2">D4891</strain>
    </source>
</reference>
<dbReference type="AlphaFoldDB" id="A0A655CKM5"/>
<accession>A0A655CKM5</accession>
<name>A0A655CKM5_SALET</name>